<dbReference type="AlphaFoldDB" id="A0A0G4EDN2"/>
<evidence type="ECO:0000313" key="1">
    <source>
        <dbReference type="EMBL" id="CEL93635.1"/>
    </source>
</evidence>
<name>A0A0G4EDN2_VITBC</name>
<organism evidence="1 2">
    <name type="scientific">Vitrella brassicaformis (strain CCMP3155)</name>
    <dbReference type="NCBI Taxonomy" id="1169540"/>
    <lineage>
        <taxon>Eukaryota</taxon>
        <taxon>Sar</taxon>
        <taxon>Alveolata</taxon>
        <taxon>Colpodellida</taxon>
        <taxon>Vitrellaceae</taxon>
        <taxon>Vitrella</taxon>
    </lineage>
</organism>
<dbReference type="InParanoid" id="A0A0G4EDN2"/>
<reference evidence="1 2" key="1">
    <citation type="submission" date="2014-11" db="EMBL/GenBank/DDBJ databases">
        <authorList>
            <person name="Zhu J."/>
            <person name="Qi W."/>
            <person name="Song R."/>
        </authorList>
    </citation>
    <scope>NUCLEOTIDE SEQUENCE [LARGE SCALE GENOMIC DNA]</scope>
</reference>
<dbReference type="EMBL" id="CDMY01000182">
    <property type="protein sequence ID" value="CEL93635.1"/>
    <property type="molecule type" value="Genomic_DNA"/>
</dbReference>
<protein>
    <submittedName>
        <fullName evidence="1">Uncharacterized protein</fullName>
    </submittedName>
</protein>
<evidence type="ECO:0000313" key="2">
    <source>
        <dbReference type="Proteomes" id="UP000041254"/>
    </source>
</evidence>
<accession>A0A0G4EDN2</accession>
<gene>
    <name evidence="1" type="ORF">Vbra_4846</name>
</gene>
<dbReference type="Proteomes" id="UP000041254">
    <property type="component" value="Unassembled WGS sequence"/>
</dbReference>
<keyword evidence="2" id="KW-1185">Reference proteome</keyword>
<dbReference type="VEuPathDB" id="CryptoDB:Vbra_4846"/>
<sequence length="212" mass="23135">MAVTVDDLLRAFFPNGPLARFPALARDPAHWEVGTGFNDPTTFEAIKEQAVAAGVDMADYTEEDWLDVGGKVTILDAFGLTYFDMEMTGMVPGGFYTAWLVRKPGSPRGGPADLNLGRGWEGEPGQEKGYNGIVADEHGNAKLGVLLTSSFQDANGQEYQGLDKWDEIHIAFHSDNIGHGFSPGPNHWTQTVFRVRDEEKEDNGDDGNNGDD</sequence>
<proteinExistence type="predicted"/>